<evidence type="ECO:0000313" key="2">
    <source>
        <dbReference type="EMBL" id="EFM7861576.1"/>
    </source>
</evidence>
<reference evidence="1 3" key="1">
    <citation type="submission" date="2018-08" db="EMBL/GenBank/DDBJ databases">
        <authorList>
            <consortium name="NARMS: The National Antimicrobial Resistance Monitoring System"/>
        </authorList>
    </citation>
    <scope>NUCLEOTIDE SEQUENCE [LARGE SCALE GENOMIC DNA]</scope>
    <source>
        <strain evidence="1 3">FSIS11705178</strain>
    </source>
</reference>
<gene>
    <name evidence="2" type="ORF">B6R15_002851</name>
    <name evidence="1" type="ORF">CTR35_004894</name>
</gene>
<dbReference type="RefSeq" id="WP_001171935.1">
    <property type="nucleotide sequence ID" value="NZ_BLCI01000202.1"/>
</dbReference>
<sequence>MQKREPVIIAPDYTDDELYEWMRGKIRAINDLKQATDHKERLSETLASVTQDITALAKSAALNVSRVI</sequence>
<evidence type="ECO:0000313" key="1">
    <source>
        <dbReference type="EMBL" id="EFC3527617.1"/>
    </source>
</evidence>
<dbReference type="Proteomes" id="UP000587626">
    <property type="component" value="Unassembled WGS sequence"/>
</dbReference>
<dbReference type="Proteomes" id="UP000538406">
    <property type="component" value="Unassembled WGS sequence"/>
</dbReference>
<proteinExistence type="predicted"/>
<comment type="caution">
    <text evidence="2">The sequence shown here is derived from an EMBL/GenBank/DDBJ whole genome shotgun (WGS) entry which is preliminary data.</text>
</comment>
<dbReference type="AlphaFoldDB" id="A0A1E5M7Y5"/>
<accession>A0A236MW26</accession>
<protein>
    <submittedName>
        <fullName evidence="2">Uncharacterized protein</fullName>
    </submittedName>
</protein>
<evidence type="ECO:0000313" key="3">
    <source>
        <dbReference type="Proteomes" id="UP000538406"/>
    </source>
</evidence>
<organism evidence="2 4">
    <name type="scientific">Escherichia coli</name>
    <dbReference type="NCBI Taxonomy" id="562"/>
    <lineage>
        <taxon>Bacteria</taxon>
        <taxon>Pseudomonadati</taxon>
        <taxon>Pseudomonadota</taxon>
        <taxon>Gammaproteobacteria</taxon>
        <taxon>Enterobacterales</taxon>
        <taxon>Enterobacteriaceae</taxon>
        <taxon>Escherichia</taxon>
    </lineage>
</organism>
<dbReference type="EMBL" id="AATLXB010000032">
    <property type="protein sequence ID" value="EFM7861576.1"/>
    <property type="molecule type" value="Genomic_DNA"/>
</dbReference>
<evidence type="ECO:0000313" key="4">
    <source>
        <dbReference type="Proteomes" id="UP000587626"/>
    </source>
</evidence>
<accession>A0A1E5M7Y5</accession>
<dbReference type="EMBL" id="AASHPR010000097">
    <property type="protein sequence ID" value="EFC3527617.1"/>
    <property type="molecule type" value="Genomic_DNA"/>
</dbReference>
<reference evidence="2 4" key="2">
    <citation type="submission" date="2018-08" db="EMBL/GenBank/DDBJ databases">
        <authorList>
            <consortium name="GenomeTrakr network: Whole genome sequencing for foodborne pathogen traceback"/>
        </authorList>
    </citation>
    <scope>NUCLEOTIDE SEQUENCE [LARGE SCALE GENOMIC DNA]</scope>
    <source>
        <strain evidence="2 4">NC_STEC194</strain>
    </source>
</reference>
<name>A0A1E5M7Y5_ECOLX</name>